<reference evidence="2 3" key="1">
    <citation type="submission" date="2013-03" db="EMBL/GenBank/DDBJ databases">
        <title>The Genome Sequence of Capronia epimyces CBS 606.96.</title>
        <authorList>
            <consortium name="The Broad Institute Genomics Platform"/>
            <person name="Cuomo C."/>
            <person name="de Hoog S."/>
            <person name="Gorbushina A."/>
            <person name="Walker B."/>
            <person name="Young S.K."/>
            <person name="Zeng Q."/>
            <person name="Gargeya S."/>
            <person name="Fitzgerald M."/>
            <person name="Haas B."/>
            <person name="Abouelleil A."/>
            <person name="Allen A.W."/>
            <person name="Alvarado L."/>
            <person name="Arachchi H.M."/>
            <person name="Berlin A.M."/>
            <person name="Chapman S.B."/>
            <person name="Gainer-Dewar J."/>
            <person name="Goldberg J."/>
            <person name="Griggs A."/>
            <person name="Gujja S."/>
            <person name="Hansen M."/>
            <person name="Howarth C."/>
            <person name="Imamovic A."/>
            <person name="Ireland A."/>
            <person name="Larimer J."/>
            <person name="McCowan C."/>
            <person name="Murphy C."/>
            <person name="Pearson M."/>
            <person name="Poon T.W."/>
            <person name="Priest M."/>
            <person name="Roberts A."/>
            <person name="Saif S."/>
            <person name="Shea T."/>
            <person name="Sisk P."/>
            <person name="Sykes S."/>
            <person name="Wortman J."/>
            <person name="Nusbaum C."/>
            <person name="Birren B."/>
        </authorList>
    </citation>
    <scope>NUCLEOTIDE SEQUENCE [LARGE SCALE GENOMIC DNA]</scope>
    <source>
        <strain evidence="2 3">CBS 606.96</strain>
    </source>
</reference>
<organism evidence="2 3">
    <name type="scientific">Capronia epimyces CBS 606.96</name>
    <dbReference type="NCBI Taxonomy" id="1182542"/>
    <lineage>
        <taxon>Eukaryota</taxon>
        <taxon>Fungi</taxon>
        <taxon>Dikarya</taxon>
        <taxon>Ascomycota</taxon>
        <taxon>Pezizomycotina</taxon>
        <taxon>Eurotiomycetes</taxon>
        <taxon>Chaetothyriomycetidae</taxon>
        <taxon>Chaetothyriales</taxon>
        <taxon>Herpotrichiellaceae</taxon>
        <taxon>Capronia</taxon>
    </lineage>
</organism>
<gene>
    <name evidence="2" type="ORF">A1O3_09906</name>
</gene>
<dbReference type="RefSeq" id="XP_007738187.1">
    <property type="nucleotide sequence ID" value="XM_007739997.1"/>
</dbReference>
<dbReference type="eggNOG" id="ENOG502SMU6">
    <property type="taxonomic scope" value="Eukaryota"/>
</dbReference>
<sequence length="277" mass="31145">MSFYIYSLSTGTAVVFCFDTPPIFETNLIDVMNTTGSDLPTEALAFLQSSIVGEIVRLYDTSVWTLRDHIRQIEKERTITGFLDRDLTPLHDLARHIIHTCEILAAAVDTIAELVGDYRSNSGISCTCPTGDAADAGVTKKKCPHNELAFWLRLLRNFGLRAESLKARLLNEINLGFNVIVQRDGSSMKAVAVVTLAVLPATFVSTLFSMSFFSQAEDNNTGKLVWVVSDQFWIYWAFAVPLTIVTLACWTYMQHRAESLKMLKSWKDRLVKMMSQR</sequence>
<keyword evidence="1" id="KW-0472">Membrane</keyword>
<keyword evidence="1" id="KW-0812">Transmembrane</keyword>
<feature type="transmembrane region" description="Helical" evidence="1">
    <location>
        <begin position="233"/>
        <end position="253"/>
    </location>
</feature>
<dbReference type="Gene3D" id="1.20.58.340">
    <property type="entry name" value="Magnesium transport protein CorA, transmembrane region"/>
    <property type="match status" value="1"/>
</dbReference>
<evidence type="ECO:0000256" key="1">
    <source>
        <dbReference type="SAM" id="Phobius"/>
    </source>
</evidence>
<dbReference type="STRING" id="1182542.W9XB01"/>
<dbReference type="EMBL" id="AMGY01000010">
    <property type="protein sequence ID" value="EXJ77677.1"/>
    <property type="molecule type" value="Genomic_DNA"/>
</dbReference>
<keyword evidence="1" id="KW-1133">Transmembrane helix</keyword>
<evidence type="ECO:0000313" key="2">
    <source>
        <dbReference type="EMBL" id="EXJ77677.1"/>
    </source>
</evidence>
<dbReference type="HOGENOM" id="CLU_041307_1_0_1"/>
<proteinExistence type="predicted"/>
<protein>
    <submittedName>
        <fullName evidence="2">Uncharacterized protein</fullName>
    </submittedName>
</protein>
<dbReference type="Proteomes" id="UP000019478">
    <property type="component" value="Unassembled WGS sequence"/>
</dbReference>
<dbReference type="GeneID" id="19173987"/>
<feature type="transmembrane region" description="Helical" evidence="1">
    <location>
        <begin position="190"/>
        <end position="213"/>
    </location>
</feature>
<accession>W9XB01</accession>
<name>W9XB01_9EURO</name>
<dbReference type="AlphaFoldDB" id="W9XB01"/>
<comment type="caution">
    <text evidence="2">The sequence shown here is derived from an EMBL/GenBank/DDBJ whole genome shotgun (WGS) entry which is preliminary data.</text>
</comment>
<evidence type="ECO:0000313" key="3">
    <source>
        <dbReference type="Proteomes" id="UP000019478"/>
    </source>
</evidence>
<keyword evidence="3" id="KW-1185">Reference proteome</keyword>
<dbReference type="OrthoDB" id="5207033at2759"/>